<feature type="transmembrane region" description="Helical" evidence="2">
    <location>
        <begin position="35"/>
        <end position="55"/>
    </location>
</feature>
<sequence length="273" mass="29891">MTRTYKYSFSTFFITIQALTSLSLAGLDVYAAMPVRIIDTIIGASLAWAAVSYLWPDWKYLTLERTAALAVCSSGTYLQKIAERLKTGETGDDIEYRITRRRAHEHTAALSSTLSDMSSEPAKFADSLQPGFTLLKTGYALTGYISALGAYRSEMHEECSPDFTAQFHLAAEHTAHIFQHLPDMDPTTFRRHWIHCAANSAPSAPAAAEHKATSSSNSSNSSPGSSNPTTAPTDKFRTGSPKTQPEKFRHFVKGADCQAGCKIVDKALRRVNA</sequence>
<name>A0A378W453_NEIGO</name>
<protein>
    <submittedName>
        <fullName evidence="3">Integral membrane protein</fullName>
    </submittedName>
</protein>
<organism evidence="3">
    <name type="scientific">Neisseria gonorrhoeae</name>
    <dbReference type="NCBI Taxonomy" id="485"/>
    <lineage>
        <taxon>Bacteria</taxon>
        <taxon>Pseudomonadati</taxon>
        <taxon>Pseudomonadota</taxon>
        <taxon>Betaproteobacteria</taxon>
        <taxon>Neisseriales</taxon>
        <taxon>Neisseriaceae</taxon>
        <taxon>Neisseria</taxon>
    </lineage>
</organism>
<keyword evidence="2" id="KW-0472">Membrane</keyword>
<feature type="region of interest" description="Disordered" evidence="1">
    <location>
        <begin position="204"/>
        <end position="247"/>
    </location>
</feature>
<dbReference type="GO" id="GO:0016020">
    <property type="term" value="C:membrane"/>
    <property type="evidence" value="ECO:0007669"/>
    <property type="project" value="UniProtKB-SubCell"/>
</dbReference>
<feature type="compositionally biased region" description="Low complexity" evidence="1">
    <location>
        <begin position="204"/>
        <end position="233"/>
    </location>
</feature>
<dbReference type="AlphaFoldDB" id="A0A378W453"/>
<dbReference type="EMBL" id="UGRI01000001">
    <property type="protein sequence ID" value="SUA25382.1"/>
    <property type="molecule type" value="Genomic_DNA"/>
</dbReference>
<evidence type="ECO:0000256" key="1">
    <source>
        <dbReference type="SAM" id="MobiDB-lite"/>
    </source>
</evidence>
<evidence type="ECO:0000256" key="2">
    <source>
        <dbReference type="SAM" id="Phobius"/>
    </source>
</evidence>
<proteinExistence type="predicted"/>
<keyword evidence="2" id="KW-0812">Transmembrane</keyword>
<keyword evidence="2" id="KW-1133">Transmembrane helix</keyword>
<gene>
    <name evidence="3" type="primary">yccS_1</name>
    <name evidence="3" type="ORF">NCTC11421_03401</name>
</gene>
<evidence type="ECO:0000313" key="3">
    <source>
        <dbReference type="EMBL" id="SUA25382.1"/>
    </source>
</evidence>
<reference evidence="3" key="1">
    <citation type="submission" date="2018-06" db="EMBL/GenBank/DDBJ databases">
        <authorList>
            <consortium name="Pathogen Informatics"/>
            <person name="Doyle S."/>
        </authorList>
    </citation>
    <scope>NUCLEOTIDE SEQUENCE [LARGE SCALE GENOMIC DNA]</scope>
    <source>
        <strain evidence="3">NCTC11421</strain>
    </source>
</reference>
<accession>A0A378W453</accession>